<evidence type="ECO:0008006" key="6">
    <source>
        <dbReference type="Google" id="ProtNLM"/>
    </source>
</evidence>
<dbReference type="EMBL" id="NMRN01000056">
    <property type="protein sequence ID" value="PAS91872.1"/>
    <property type="molecule type" value="Genomic_DNA"/>
</dbReference>
<dbReference type="AlphaFoldDB" id="A0A272EP25"/>
<dbReference type="RefSeq" id="WP_095525564.1">
    <property type="nucleotide sequence ID" value="NZ_MDUX01000058.1"/>
</dbReference>
<accession>A0A272EP25</accession>
<dbReference type="OrthoDB" id="8527965at2"/>
<feature type="compositionally biased region" description="Basic residues" evidence="1">
    <location>
        <begin position="104"/>
        <end position="113"/>
    </location>
</feature>
<sequence>MIPLIPFALGIVSGAIAVRLARTVKAKESLVVAREGLQKTRSSLRDATVSSLAAIEHTSARVREKLVEPAAESTPAPKATLATAASKPRNRKPAAVAASAAPAKPKRAPRSRKPAVASPTKEEA</sequence>
<evidence type="ECO:0000313" key="3">
    <source>
        <dbReference type="EMBL" id="PAS91872.1"/>
    </source>
</evidence>
<feature type="compositionally biased region" description="Low complexity" evidence="1">
    <location>
        <begin position="114"/>
        <end position="124"/>
    </location>
</feature>
<evidence type="ECO:0000313" key="4">
    <source>
        <dbReference type="Proteomes" id="UP000216107"/>
    </source>
</evidence>
<organism evidence="3 4">
    <name type="scientific">Candidatus Dactylopiibacterium carminicum</name>
    <dbReference type="NCBI Taxonomy" id="857335"/>
    <lineage>
        <taxon>Bacteria</taxon>
        <taxon>Pseudomonadati</taxon>
        <taxon>Pseudomonadota</taxon>
        <taxon>Betaproteobacteria</taxon>
        <taxon>Rhodocyclales</taxon>
        <taxon>Rhodocyclaceae</taxon>
        <taxon>Candidatus Dactylopiibacterium</taxon>
    </lineage>
</organism>
<evidence type="ECO:0000313" key="5">
    <source>
        <dbReference type="Proteomes" id="UP000623509"/>
    </source>
</evidence>
<dbReference type="Proteomes" id="UP000623509">
    <property type="component" value="Unassembled WGS sequence"/>
</dbReference>
<reference evidence="2 5" key="1">
    <citation type="submission" date="2016-08" db="EMBL/GenBank/DDBJ databases">
        <title>Candidatus Dactylopiibacterium carminicum genome sequence.</title>
        <authorList>
            <person name="Ramirez-Puebla S.T."/>
            <person name="Ormeno-Orrillo E."/>
            <person name="Vera-Ponce De Leon A."/>
            <person name="Luis L."/>
            <person name="Sanchez-Flores A."/>
            <person name="Monica R."/>
            <person name="Martinez-Romero E."/>
        </authorList>
    </citation>
    <scope>NUCLEOTIDE SEQUENCE [LARGE SCALE GENOMIC DNA]</scope>
    <source>
        <strain evidence="2">END1</strain>
    </source>
</reference>
<dbReference type="Proteomes" id="UP000216107">
    <property type="component" value="Unassembled WGS sequence"/>
</dbReference>
<feature type="compositionally biased region" description="Low complexity" evidence="1">
    <location>
        <begin position="73"/>
        <end position="103"/>
    </location>
</feature>
<reference evidence="3 4" key="2">
    <citation type="submission" date="2017-07" db="EMBL/GenBank/DDBJ databases">
        <title>Candidatus Dactylopiibacterium carminicum, a nitrogen-fixing symbiont of the cochineal insect Dactylopius coccus and Dactylopius opuntiae (Hemiptera: Coccoidea: Dactylopiidae).</title>
        <authorList>
            <person name="Vera A."/>
        </authorList>
    </citation>
    <scope>NUCLEOTIDE SEQUENCE [LARGE SCALE GENOMIC DNA]</scope>
    <source>
        <strain evidence="3 4">NFDCM</strain>
    </source>
</reference>
<dbReference type="EMBL" id="MDUX01000058">
    <property type="protein sequence ID" value="KAF7598220.1"/>
    <property type="molecule type" value="Genomic_DNA"/>
</dbReference>
<evidence type="ECO:0000256" key="1">
    <source>
        <dbReference type="SAM" id="MobiDB-lite"/>
    </source>
</evidence>
<comment type="caution">
    <text evidence="3">The sequence shown here is derived from an EMBL/GenBank/DDBJ whole genome shotgun (WGS) entry which is preliminary data.</text>
</comment>
<gene>
    <name evidence="2" type="ORF">BGI27_14495</name>
    <name evidence="3" type="ORF">CGU29_14115</name>
</gene>
<keyword evidence="5" id="KW-1185">Reference proteome</keyword>
<name>A0A272EP25_9RHOO</name>
<protein>
    <recommendedName>
        <fullName evidence="6">DUF5132 domain-containing protein</fullName>
    </recommendedName>
</protein>
<evidence type="ECO:0000313" key="2">
    <source>
        <dbReference type="EMBL" id="KAF7598220.1"/>
    </source>
</evidence>
<proteinExistence type="predicted"/>
<feature type="region of interest" description="Disordered" evidence="1">
    <location>
        <begin position="67"/>
        <end position="124"/>
    </location>
</feature>